<dbReference type="Pfam" id="PF00574">
    <property type="entry name" value="CLP_protease"/>
    <property type="match status" value="1"/>
</dbReference>
<evidence type="ECO:0000313" key="4">
    <source>
        <dbReference type="Proteomes" id="UP000031623"/>
    </source>
</evidence>
<dbReference type="KEGG" id="tig:THII_0876"/>
<name>A0A090ABW5_9GAMM</name>
<gene>
    <name evidence="3" type="ORF">THII_0876</name>
</gene>
<evidence type="ECO:0000313" key="3">
    <source>
        <dbReference type="EMBL" id="BAP55173.1"/>
    </source>
</evidence>
<dbReference type="InterPro" id="IPR029045">
    <property type="entry name" value="ClpP/crotonase-like_dom_sf"/>
</dbReference>
<keyword evidence="3" id="KW-0378">Hydrolase</keyword>
<protein>
    <submittedName>
        <fullName evidence="3">Protease subunit of ATP-dependent protease</fullName>
    </submittedName>
</protein>
<dbReference type="GO" id="GO:0006515">
    <property type="term" value="P:protein quality control for misfolded or incompletely synthesized proteins"/>
    <property type="evidence" value="ECO:0007669"/>
    <property type="project" value="TreeGrafter"/>
</dbReference>
<keyword evidence="1" id="KW-0175">Coiled coil</keyword>
<accession>A0A090ABW5</accession>
<dbReference type="PANTHER" id="PTHR10381:SF11">
    <property type="entry name" value="ATP-DEPENDENT CLP PROTEASE PROTEOLYTIC SUBUNIT, MITOCHONDRIAL"/>
    <property type="match status" value="1"/>
</dbReference>
<feature type="region of interest" description="Disordered" evidence="2">
    <location>
        <begin position="23"/>
        <end position="72"/>
    </location>
</feature>
<proteinExistence type="predicted"/>
<evidence type="ECO:0000256" key="2">
    <source>
        <dbReference type="SAM" id="MobiDB-lite"/>
    </source>
</evidence>
<sequence length="509" mass="58652">MITQANADMGAATAVVEKATLDQANQAVAPTRPPPDKSLTNESSKTTPDSNPTTPLNSPSKPSIHPQSNRNNAKIDPIQSEIEWLKLQNAALSLQNLIQTEKYAQELSNLRQDKDKLLLQNELEVEKRRHELAQLQAEKEKVLLDNELQSAHQTQLLAQFEATKRQLELENDIHDQEKRQLLTELASERDRLALLNAVQEEKNKQQELQIQLETAKLNLAMAQVEFEKNKQGLNLEELTQKISAREQREIWESQVNNPQEYLQEPFVEGHLIISDRKIDLDTVIVSGTAEYVNERIHYYNNKNTQYPIFLIIDRCYGGSVMEGSKILEVMHNSRAPVYVVVKTLAASMAAVITTLATRSYAYPNAILVHHQMLSFAFGNERQIAEQMEVTQEWTKRIMYPVAQKMGITIEEFTKKMYEKDSNGNWREFADKATQLKWVDQVVSDIRDASITKKPVDILETEPEEEEEEPAFHEQTFTEKTDVRGQRYVELPQLIPLDFYYLYNPHNYYR</sequence>
<dbReference type="Proteomes" id="UP000031623">
    <property type="component" value="Chromosome"/>
</dbReference>
<dbReference type="GO" id="GO:0051117">
    <property type="term" value="F:ATPase binding"/>
    <property type="evidence" value="ECO:0007669"/>
    <property type="project" value="TreeGrafter"/>
</dbReference>
<keyword evidence="3" id="KW-0645">Protease</keyword>
<reference evidence="3 4" key="1">
    <citation type="journal article" date="2014" name="ISME J.">
        <title>Ecophysiology of Thioploca ingrica as revealed by the complete genome sequence supplemented with proteomic evidence.</title>
        <authorList>
            <person name="Kojima H."/>
            <person name="Ogura Y."/>
            <person name="Yamamoto N."/>
            <person name="Togashi T."/>
            <person name="Mori H."/>
            <person name="Watanabe T."/>
            <person name="Nemoto F."/>
            <person name="Kurokawa K."/>
            <person name="Hayashi T."/>
            <person name="Fukui M."/>
        </authorList>
    </citation>
    <scope>NUCLEOTIDE SEQUENCE [LARGE SCALE GENOMIC DNA]</scope>
</reference>
<dbReference type="GO" id="GO:0004252">
    <property type="term" value="F:serine-type endopeptidase activity"/>
    <property type="evidence" value="ECO:0007669"/>
    <property type="project" value="TreeGrafter"/>
</dbReference>
<dbReference type="GO" id="GO:0009368">
    <property type="term" value="C:endopeptidase Clp complex"/>
    <property type="evidence" value="ECO:0007669"/>
    <property type="project" value="TreeGrafter"/>
</dbReference>
<dbReference type="PANTHER" id="PTHR10381">
    <property type="entry name" value="ATP-DEPENDENT CLP PROTEASE PROTEOLYTIC SUBUNIT"/>
    <property type="match status" value="1"/>
</dbReference>
<feature type="compositionally biased region" description="Polar residues" evidence="2">
    <location>
        <begin position="38"/>
        <end position="72"/>
    </location>
</feature>
<dbReference type="AlphaFoldDB" id="A0A090ABW5"/>
<keyword evidence="4" id="KW-1185">Reference proteome</keyword>
<feature type="coiled-coil region" evidence="1">
    <location>
        <begin position="100"/>
        <end position="225"/>
    </location>
</feature>
<dbReference type="SUPFAM" id="SSF52096">
    <property type="entry name" value="ClpP/crotonase"/>
    <property type="match status" value="1"/>
</dbReference>
<dbReference type="EMBL" id="AP014633">
    <property type="protein sequence ID" value="BAP55173.1"/>
    <property type="molecule type" value="Genomic_DNA"/>
</dbReference>
<dbReference type="InterPro" id="IPR023562">
    <property type="entry name" value="ClpP/TepA"/>
</dbReference>
<dbReference type="STRING" id="40754.THII_0876"/>
<organism evidence="3 4">
    <name type="scientific">Thioploca ingrica</name>
    <dbReference type="NCBI Taxonomy" id="40754"/>
    <lineage>
        <taxon>Bacteria</taxon>
        <taxon>Pseudomonadati</taxon>
        <taxon>Pseudomonadota</taxon>
        <taxon>Gammaproteobacteria</taxon>
        <taxon>Thiotrichales</taxon>
        <taxon>Thiotrichaceae</taxon>
        <taxon>Thioploca</taxon>
    </lineage>
</organism>
<dbReference type="HOGENOM" id="CLU_040890_0_0_6"/>
<dbReference type="GO" id="GO:0004176">
    <property type="term" value="F:ATP-dependent peptidase activity"/>
    <property type="evidence" value="ECO:0007669"/>
    <property type="project" value="TreeGrafter"/>
</dbReference>
<evidence type="ECO:0000256" key="1">
    <source>
        <dbReference type="SAM" id="Coils"/>
    </source>
</evidence>
<dbReference type="Gene3D" id="3.90.226.10">
    <property type="entry name" value="2-enoyl-CoA Hydratase, Chain A, domain 1"/>
    <property type="match status" value="1"/>
</dbReference>